<comment type="caution">
    <text evidence="2">The sequence shown here is derived from an EMBL/GenBank/DDBJ whole genome shotgun (WGS) entry which is preliminary data.</text>
</comment>
<evidence type="ECO:0000313" key="3">
    <source>
        <dbReference type="EMBL" id="ETO24476.1"/>
    </source>
</evidence>
<feature type="compositionally biased region" description="Polar residues" evidence="1">
    <location>
        <begin position="165"/>
        <end position="177"/>
    </location>
</feature>
<protein>
    <submittedName>
        <fullName evidence="2">Uncharacterized protein</fullName>
    </submittedName>
</protein>
<evidence type="ECO:0000313" key="2">
    <source>
        <dbReference type="EMBL" id="ETO21613.1"/>
    </source>
</evidence>
<name>X6N6P5_RETFI</name>
<feature type="region of interest" description="Disordered" evidence="1">
    <location>
        <begin position="123"/>
        <end position="180"/>
    </location>
</feature>
<feature type="compositionally biased region" description="Basic and acidic residues" evidence="1">
    <location>
        <begin position="123"/>
        <end position="137"/>
    </location>
</feature>
<reference evidence="2 4" key="1">
    <citation type="journal article" date="2013" name="Curr. Biol.">
        <title>The Genome of the Foraminiferan Reticulomyxa filosa.</title>
        <authorList>
            <person name="Glockner G."/>
            <person name="Hulsmann N."/>
            <person name="Schleicher M."/>
            <person name="Noegel A.A."/>
            <person name="Eichinger L."/>
            <person name="Gallinger C."/>
            <person name="Pawlowski J."/>
            <person name="Sierra R."/>
            <person name="Euteneuer U."/>
            <person name="Pillet L."/>
            <person name="Moustafa A."/>
            <person name="Platzer M."/>
            <person name="Groth M."/>
            <person name="Szafranski K."/>
            <person name="Schliwa M."/>
        </authorList>
    </citation>
    <scope>NUCLEOTIDE SEQUENCE [LARGE SCALE GENOMIC DNA]</scope>
</reference>
<dbReference type="EMBL" id="ASPP01011452">
    <property type="protein sequence ID" value="ETO21613.1"/>
    <property type="molecule type" value="Genomic_DNA"/>
</dbReference>
<keyword evidence="4" id="KW-1185">Reference proteome</keyword>
<sequence>MQHSKVTVSGKTFGKKKGLGFISQFFVNGKLLLVKKSECCHFLLSKTCDIIHFNFEELNVSTFKINIETKNEQKPSKNVPAVGCNHQRRETNATTTYNGVEVSVVIDGWNYVIRCIENPNDDHDYSFHNNSEDEEKRAKKKHRKSKKSKRASQSLSKNQKGGLLQTGNDNNDTNPISNDEKIDQHDTQTLALQSVKTDNNIQDPLLKPKKQHSHVWRNDEVYMKIYRFLRRIVLTHQREQVDPADLLETRRHILSILHTNLSGLWKKNVAAAWIKLTGFVMMGLVIGGKKAVAVPPPSNDAIDLVRQSWEAVQTNINSAAMFFFEHLFKDNLVE</sequence>
<organism evidence="2 4">
    <name type="scientific">Reticulomyxa filosa</name>
    <dbReference type="NCBI Taxonomy" id="46433"/>
    <lineage>
        <taxon>Eukaryota</taxon>
        <taxon>Sar</taxon>
        <taxon>Rhizaria</taxon>
        <taxon>Retaria</taxon>
        <taxon>Foraminifera</taxon>
        <taxon>Monothalamids</taxon>
        <taxon>Reticulomyxidae</taxon>
        <taxon>Reticulomyxa</taxon>
    </lineage>
</organism>
<evidence type="ECO:0000256" key="1">
    <source>
        <dbReference type="SAM" id="MobiDB-lite"/>
    </source>
</evidence>
<accession>X6N6P5</accession>
<dbReference type="AlphaFoldDB" id="X6N6P5"/>
<dbReference type="Proteomes" id="UP000023152">
    <property type="component" value="Unassembled WGS sequence"/>
</dbReference>
<reference evidence="2" key="2">
    <citation type="submission" date="2013-05" db="EMBL/GenBank/DDBJ databases">
        <authorList>
            <person name="Gloeckner G."/>
            <person name="Szafranski K."/>
            <person name="Schliwa M."/>
        </authorList>
    </citation>
    <scope>NUCLEOTIDE SEQUENCE</scope>
</reference>
<proteinExistence type="predicted"/>
<gene>
    <name evidence="3" type="ORF">RFI_12682</name>
    <name evidence="2" type="ORF">RFI_15591</name>
</gene>
<evidence type="ECO:0000313" key="4">
    <source>
        <dbReference type="Proteomes" id="UP000023152"/>
    </source>
</evidence>
<dbReference type="EMBL" id="ASPP01009201">
    <property type="protein sequence ID" value="ETO24476.1"/>
    <property type="molecule type" value="Genomic_DNA"/>
</dbReference>
<feature type="compositionally biased region" description="Basic residues" evidence="1">
    <location>
        <begin position="138"/>
        <end position="150"/>
    </location>
</feature>